<dbReference type="Proteomes" id="UP000197418">
    <property type="component" value="Chromosome"/>
</dbReference>
<dbReference type="InterPro" id="IPR053136">
    <property type="entry name" value="UTP_pyrophosphatase-like"/>
</dbReference>
<evidence type="ECO:0000313" key="2">
    <source>
        <dbReference type="EMBL" id="ASJ05834.1"/>
    </source>
</evidence>
<dbReference type="OrthoDB" id="308128at2157"/>
<dbReference type="Gene3D" id="3.30.2010.10">
    <property type="entry name" value="Metalloproteases ('zincins'), catalytic domain"/>
    <property type="match status" value="1"/>
</dbReference>
<feature type="domain" description="YgjP-like metallopeptidase" evidence="1">
    <location>
        <begin position="11"/>
        <end position="197"/>
    </location>
</feature>
<accession>A0A218P4W3</accession>
<dbReference type="InterPro" id="IPR002725">
    <property type="entry name" value="YgjP-like_metallopeptidase"/>
</dbReference>
<dbReference type="GeneID" id="33314612"/>
<dbReference type="PANTHER" id="PTHR30399:SF1">
    <property type="entry name" value="UTP PYROPHOSPHATASE"/>
    <property type="match status" value="1"/>
</dbReference>
<proteinExistence type="predicted"/>
<dbReference type="CDD" id="cd07344">
    <property type="entry name" value="M48_yhfN_like"/>
    <property type="match status" value="1"/>
</dbReference>
<sequence length="215" mass="25440">MDLEIRRRPVRYARIEVKPDGRVVVTAPKGFDVESFVERHKGWLEAKLAEIKNLRERTGSGFPIDGELYQVIRGRKTKVHEKFRTVVFSAYPDEAIAELKSYLRPRILALVDEYSREMGVSPKKVFIRHQRSRWGSCSPRGNLNFNVRLVSVPPKLREYVVVHELAHLKYMNHSKAFWNLVGRFYPDYRKARKELKKWWSIIELNPYWRWLGGGE</sequence>
<keyword evidence="3" id="KW-1185">Reference proteome</keyword>
<dbReference type="RefSeq" id="WP_088853097.1">
    <property type="nucleotide sequence ID" value="NZ_CP015102.1"/>
</dbReference>
<protein>
    <submittedName>
        <fullName evidence="2">Peptidase</fullName>
    </submittedName>
</protein>
<dbReference type="PANTHER" id="PTHR30399">
    <property type="entry name" value="UNCHARACTERIZED PROTEIN YGJP"/>
    <property type="match status" value="1"/>
</dbReference>
<gene>
    <name evidence="2" type="ORF">A3L08_00040</name>
</gene>
<dbReference type="EMBL" id="CP015102">
    <property type="protein sequence ID" value="ASJ05834.1"/>
    <property type="molecule type" value="Genomic_DNA"/>
</dbReference>
<dbReference type="KEGG" id="tpaf:A3L08_00040"/>
<dbReference type="Pfam" id="PF01863">
    <property type="entry name" value="YgjP-like"/>
    <property type="match status" value="1"/>
</dbReference>
<name>A0A218P4W3_9EURY</name>
<evidence type="ECO:0000313" key="3">
    <source>
        <dbReference type="Proteomes" id="UP000197418"/>
    </source>
</evidence>
<dbReference type="AlphaFoldDB" id="A0A218P4W3"/>
<reference evidence="2 3" key="1">
    <citation type="submission" date="2016-04" db="EMBL/GenBank/DDBJ databases">
        <title>Complete genome sequence of Thermococcus pacificus type strain P4.</title>
        <authorList>
            <person name="Oger P.M."/>
        </authorList>
    </citation>
    <scope>NUCLEOTIDE SEQUENCE [LARGE SCALE GENOMIC DNA]</scope>
    <source>
        <strain evidence="2 3">P-4</strain>
    </source>
</reference>
<organism evidence="2 3">
    <name type="scientific">Thermococcus pacificus</name>
    <dbReference type="NCBI Taxonomy" id="71998"/>
    <lineage>
        <taxon>Archaea</taxon>
        <taxon>Methanobacteriati</taxon>
        <taxon>Methanobacteriota</taxon>
        <taxon>Thermococci</taxon>
        <taxon>Thermococcales</taxon>
        <taxon>Thermococcaceae</taxon>
        <taxon>Thermococcus</taxon>
    </lineage>
</organism>
<evidence type="ECO:0000259" key="1">
    <source>
        <dbReference type="Pfam" id="PF01863"/>
    </source>
</evidence>